<dbReference type="EMBL" id="VFOW01000001">
    <property type="protein sequence ID" value="TQL76883.1"/>
    <property type="molecule type" value="Genomic_DNA"/>
</dbReference>
<comment type="similarity">
    <text evidence="2">Belongs to the HAD-like hydrolase superfamily. CbbY/CbbZ/Gph/YieH family.</text>
</comment>
<dbReference type="FunCoup" id="A0A543AWD4">
    <property type="interactions" value="267"/>
</dbReference>
<dbReference type="SFLD" id="SFLDG01135">
    <property type="entry name" value="C1.5.6:_HAD__Beta-PGM__Phospha"/>
    <property type="match status" value="1"/>
</dbReference>
<dbReference type="Pfam" id="PF13419">
    <property type="entry name" value="HAD_2"/>
    <property type="match status" value="1"/>
</dbReference>
<proteinExistence type="inferred from homology"/>
<dbReference type="InterPro" id="IPR023198">
    <property type="entry name" value="PGP-like_dom2"/>
</dbReference>
<comment type="cofactor">
    <cofactor evidence="1">
        <name>Mg(2+)</name>
        <dbReference type="ChEBI" id="CHEBI:18420"/>
    </cofactor>
</comment>
<sequence length="217" mass="23155">MTTPDLIIFDNDGVLVDSERLSNRIFAALLTEAGLPTSFDDAVDRYMGRRSSDCVVDIEAQLGRSLPADFLHRYEHECASVISTELTTVDGVTDLLDALDDNKIPYCIASSGTPDEIALRLRTTGLTDRFGDRVYSGSMVARGKPAPDLFEYAAERMGFSPESAVVIEDSPAGVTGAKAAGAHVIGHADLVDPQRLVDAGAHVVVSGMGQVRSLLSI</sequence>
<dbReference type="RefSeq" id="WP_142038964.1">
    <property type="nucleotide sequence ID" value="NZ_JBHTGS010000001.1"/>
</dbReference>
<dbReference type="InterPro" id="IPR041492">
    <property type="entry name" value="HAD_2"/>
</dbReference>
<organism evidence="5 6">
    <name type="scientific">Stackebrandtia endophytica</name>
    <dbReference type="NCBI Taxonomy" id="1496996"/>
    <lineage>
        <taxon>Bacteria</taxon>
        <taxon>Bacillati</taxon>
        <taxon>Actinomycetota</taxon>
        <taxon>Actinomycetes</taxon>
        <taxon>Glycomycetales</taxon>
        <taxon>Glycomycetaceae</taxon>
        <taxon>Stackebrandtia</taxon>
    </lineage>
</organism>
<gene>
    <name evidence="5" type="ORF">FB566_2425</name>
</gene>
<evidence type="ECO:0000256" key="3">
    <source>
        <dbReference type="ARBA" id="ARBA00022723"/>
    </source>
</evidence>
<evidence type="ECO:0000256" key="4">
    <source>
        <dbReference type="ARBA" id="ARBA00022842"/>
    </source>
</evidence>
<dbReference type="SFLD" id="SFLDS00003">
    <property type="entry name" value="Haloacid_Dehalogenase"/>
    <property type="match status" value="1"/>
</dbReference>
<dbReference type="AlphaFoldDB" id="A0A543AWD4"/>
<dbReference type="InterPro" id="IPR036412">
    <property type="entry name" value="HAD-like_sf"/>
</dbReference>
<keyword evidence="4" id="KW-0460">Magnesium</keyword>
<dbReference type="Gene3D" id="1.10.150.240">
    <property type="entry name" value="Putative phosphatase, domain 2"/>
    <property type="match status" value="1"/>
</dbReference>
<dbReference type="InterPro" id="IPR006439">
    <property type="entry name" value="HAD-SF_hydro_IA"/>
</dbReference>
<evidence type="ECO:0000313" key="5">
    <source>
        <dbReference type="EMBL" id="TQL76883.1"/>
    </source>
</evidence>
<keyword evidence="5" id="KW-0378">Hydrolase</keyword>
<dbReference type="SFLD" id="SFLDG01129">
    <property type="entry name" value="C1.5:_HAD__Beta-PGM__Phosphata"/>
    <property type="match status" value="1"/>
</dbReference>
<dbReference type="Proteomes" id="UP000317043">
    <property type="component" value="Unassembled WGS sequence"/>
</dbReference>
<evidence type="ECO:0000256" key="2">
    <source>
        <dbReference type="ARBA" id="ARBA00006171"/>
    </source>
</evidence>
<evidence type="ECO:0000313" key="6">
    <source>
        <dbReference type="Proteomes" id="UP000317043"/>
    </source>
</evidence>
<evidence type="ECO:0000256" key="1">
    <source>
        <dbReference type="ARBA" id="ARBA00001946"/>
    </source>
</evidence>
<reference evidence="5 6" key="1">
    <citation type="submission" date="2019-06" db="EMBL/GenBank/DDBJ databases">
        <title>Sequencing the genomes of 1000 actinobacteria strains.</title>
        <authorList>
            <person name="Klenk H.-P."/>
        </authorList>
    </citation>
    <scope>NUCLEOTIDE SEQUENCE [LARGE SCALE GENOMIC DNA]</scope>
    <source>
        <strain evidence="5 6">DSM 45928</strain>
    </source>
</reference>
<keyword evidence="3" id="KW-0479">Metal-binding</keyword>
<dbReference type="NCBIfam" id="TIGR01509">
    <property type="entry name" value="HAD-SF-IA-v3"/>
    <property type="match status" value="1"/>
</dbReference>
<dbReference type="Gene3D" id="3.40.50.1000">
    <property type="entry name" value="HAD superfamily/HAD-like"/>
    <property type="match status" value="1"/>
</dbReference>
<dbReference type="GO" id="GO:0016787">
    <property type="term" value="F:hydrolase activity"/>
    <property type="evidence" value="ECO:0007669"/>
    <property type="project" value="UniProtKB-KW"/>
</dbReference>
<name>A0A543AWD4_9ACTN</name>
<keyword evidence="6" id="KW-1185">Reference proteome</keyword>
<dbReference type="PANTHER" id="PTHR46193">
    <property type="entry name" value="6-PHOSPHOGLUCONATE PHOSPHATASE"/>
    <property type="match status" value="1"/>
</dbReference>
<dbReference type="PANTHER" id="PTHR46193:SF10">
    <property type="entry name" value="6-PHOSPHOGLUCONATE PHOSPHATASE"/>
    <property type="match status" value="1"/>
</dbReference>
<dbReference type="InterPro" id="IPR023214">
    <property type="entry name" value="HAD_sf"/>
</dbReference>
<dbReference type="InParanoid" id="A0A543AWD4"/>
<dbReference type="InterPro" id="IPR051600">
    <property type="entry name" value="Beta-PGM-like"/>
</dbReference>
<dbReference type="OrthoDB" id="9812856at2"/>
<dbReference type="GO" id="GO:0046872">
    <property type="term" value="F:metal ion binding"/>
    <property type="evidence" value="ECO:0007669"/>
    <property type="project" value="UniProtKB-KW"/>
</dbReference>
<protein>
    <submittedName>
        <fullName evidence="5">HAD superfamily hydrolase (TIGR01509 family)</fullName>
    </submittedName>
</protein>
<dbReference type="SUPFAM" id="SSF56784">
    <property type="entry name" value="HAD-like"/>
    <property type="match status" value="1"/>
</dbReference>
<comment type="caution">
    <text evidence="5">The sequence shown here is derived from an EMBL/GenBank/DDBJ whole genome shotgun (WGS) entry which is preliminary data.</text>
</comment>
<accession>A0A543AWD4</accession>